<evidence type="ECO:0000313" key="5">
    <source>
        <dbReference type="EMBL" id="KAI5062614.1"/>
    </source>
</evidence>
<evidence type="ECO:0000259" key="4">
    <source>
        <dbReference type="SMART" id="SM00043"/>
    </source>
</evidence>
<evidence type="ECO:0000256" key="3">
    <source>
        <dbReference type="RuleBase" id="RU362130"/>
    </source>
</evidence>
<dbReference type="InterPro" id="IPR027214">
    <property type="entry name" value="Cystatin"/>
</dbReference>
<keyword evidence="1 3" id="KW-0646">Protease inhibitor</keyword>
<feature type="signal peptide" evidence="3">
    <location>
        <begin position="1"/>
        <end position="25"/>
    </location>
</feature>
<comment type="similarity">
    <text evidence="3">Belongs to the cystatin family. Phytocystatin subfamily.</text>
</comment>
<organism evidence="5 6">
    <name type="scientific">Adiantum capillus-veneris</name>
    <name type="common">Maidenhair fern</name>
    <dbReference type="NCBI Taxonomy" id="13818"/>
    <lineage>
        <taxon>Eukaryota</taxon>
        <taxon>Viridiplantae</taxon>
        <taxon>Streptophyta</taxon>
        <taxon>Embryophyta</taxon>
        <taxon>Tracheophyta</taxon>
        <taxon>Polypodiopsida</taxon>
        <taxon>Polypodiidae</taxon>
        <taxon>Polypodiales</taxon>
        <taxon>Pteridineae</taxon>
        <taxon>Pteridaceae</taxon>
        <taxon>Vittarioideae</taxon>
        <taxon>Adiantum</taxon>
    </lineage>
</organism>
<accession>A0A9D4U6S8</accession>
<comment type="caution">
    <text evidence="5">The sequence shown here is derived from an EMBL/GenBank/DDBJ whole genome shotgun (WGS) entry which is preliminary data.</text>
</comment>
<dbReference type="OrthoDB" id="752087at2759"/>
<dbReference type="AlphaFoldDB" id="A0A9D4U6S8"/>
<evidence type="ECO:0000256" key="2">
    <source>
        <dbReference type="ARBA" id="ARBA00022704"/>
    </source>
</evidence>
<dbReference type="Pfam" id="PF16845">
    <property type="entry name" value="SQAPI"/>
    <property type="match status" value="1"/>
</dbReference>
<dbReference type="InterPro" id="IPR000010">
    <property type="entry name" value="Cystatin_dom"/>
</dbReference>
<feature type="chain" id="PRO_5039741836" description="Cysteine proteinase inhibitor" evidence="3">
    <location>
        <begin position="26"/>
        <end position="127"/>
    </location>
</feature>
<dbReference type="GO" id="GO:0004869">
    <property type="term" value="F:cysteine-type endopeptidase inhibitor activity"/>
    <property type="evidence" value="ECO:0007669"/>
    <property type="project" value="UniProtKB-KW"/>
</dbReference>
<sequence length="127" mass="14214">MDFGAARPWCLVLLIGMALFMQTMAQTGVKEKISNAQNSAQLQDLASFAVKQYNSKQGFQLQFVRLVSAEQQVVSGLMYYLVIEASSKGKSNYYEAKVLVQAWRNIKSLESFKQMKKSGSTDVETNV</sequence>
<gene>
    <name evidence="5" type="ORF">GOP47_0023153</name>
</gene>
<dbReference type="PROSITE" id="PS00287">
    <property type="entry name" value="CYSTATIN"/>
    <property type="match status" value="1"/>
</dbReference>
<reference evidence="5" key="1">
    <citation type="submission" date="2021-01" db="EMBL/GenBank/DDBJ databases">
        <title>Adiantum capillus-veneris genome.</title>
        <authorList>
            <person name="Fang Y."/>
            <person name="Liao Q."/>
        </authorList>
    </citation>
    <scope>NUCLEOTIDE SEQUENCE</scope>
    <source>
        <strain evidence="5">H3</strain>
        <tissue evidence="5">Leaf</tissue>
    </source>
</reference>
<dbReference type="CDD" id="cd00042">
    <property type="entry name" value="CY"/>
    <property type="match status" value="1"/>
</dbReference>
<dbReference type="Gene3D" id="3.10.450.10">
    <property type="match status" value="1"/>
</dbReference>
<keyword evidence="6" id="KW-1185">Reference proteome</keyword>
<proteinExistence type="inferred from homology"/>
<dbReference type="PANTHER" id="PTHR11413">
    <property type="entry name" value="CYSTATIN FAMILY MEMBER"/>
    <property type="match status" value="1"/>
</dbReference>
<name>A0A9D4U6S8_ADICA</name>
<dbReference type="InterPro" id="IPR018073">
    <property type="entry name" value="Prot_inh_cystat_CS"/>
</dbReference>
<evidence type="ECO:0000313" key="6">
    <source>
        <dbReference type="Proteomes" id="UP000886520"/>
    </source>
</evidence>
<protein>
    <recommendedName>
        <fullName evidence="3">Cysteine proteinase inhibitor</fullName>
    </recommendedName>
</protein>
<dbReference type="Proteomes" id="UP000886520">
    <property type="component" value="Chromosome 22"/>
</dbReference>
<dbReference type="SUPFAM" id="SSF54403">
    <property type="entry name" value="Cystatin/monellin"/>
    <property type="match status" value="1"/>
</dbReference>
<keyword evidence="3" id="KW-0732">Signal</keyword>
<evidence type="ECO:0000256" key="1">
    <source>
        <dbReference type="ARBA" id="ARBA00022690"/>
    </source>
</evidence>
<feature type="domain" description="Cystatin" evidence="4">
    <location>
        <begin position="24"/>
        <end position="115"/>
    </location>
</feature>
<keyword evidence="2 3" id="KW-0789">Thiol protease inhibitor</keyword>
<dbReference type="SMART" id="SM00043">
    <property type="entry name" value="CY"/>
    <property type="match status" value="1"/>
</dbReference>
<dbReference type="EMBL" id="JABFUD020000022">
    <property type="protein sequence ID" value="KAI5062614.1"/>
    <property type="molecule type" value="Genomic_DNA"/>
</dbReference>
<dbReference type="PANTHER" id="PTHR11413:SF103">
    <property type="entry name" value="CYSTEINE PROTEINASE INHIBITOR 12"/>
    <property type="match status" value="1"/>
</dbReference>
<dbReference type="InterPro" id="IPR046350">
    <property type="entry name" value="Cystatin_sf"/>
</dbReference>